<feature type="signal peptide" evidence="5">
    <location>
        <begin position="1"/>
        <end position="20"/>
    </location>
</feature>
<feature type="compositionally biased region" description="Basic and acidic residues" evidence="4">
    <location>
        <begin position="129"/>
        <end position="144"/>
    </location>
</feature>
<protein>
    <recommendedName>
        <fullName evidence="2">SKP1-like protein</fullName>
    </recommendedName>
</protein>
<dbReference type="InterPro" id="IPR016897">
    <property type="entry name" value="SKP1"/>
</dbReference>
<dbReference type="UniPathway" id="UPA00143"/>
<comment type="function">
    <text evidence="2">Involved in ubiquitination and subsequent proteasomal degradation of target proteins. Together with CUL1, RBX1 and a F-box protein, it forms a SCF E3 ubiquitin ligase complex. The functional specificity of this complex depends on the type of F-box protein. In the SCF complex, it serves as an adapter that links the F-box protein to CUL1.</text>
</comment>
<dbReference type="STRING" id="35608.A0A2U1NJ82"/>
<keyword evidence="7" id="KW-0418">Kinase</keyword>
<dbReference type="GO" id="GO:0016567">
    <property type="term" value="P:protein ubiquitination"/>
    <property type="evidence" value="ECO:0007669"/>
    <property type="project" value="UniProtKB-UniRule"/>
</dbReference>
<keyword evidence="2" id="KW-0833">Ubl conjugation pathway</keyword>
<evidence type="ECO:0000313" key="8">
    <source>
        <dbReference type="Proteomes" id="UP000245207"/>
    </source>
</evidence>
<keyword evidence="5" id="KW-0732">Signal</keyword>
<feature type="coiled-coil region" evidence="3">
    <location>
        <begin position="25"/>
        <end position="71"/>
    </location>
</feature>
<gene>
    <name evidence="7" type="ORF">CTI12_AA252350</name>
</gene>
<dbReference type="InterPro" id="IPR016072">
    <property type="entry name" value="Skp1_comp_dimer"/>
</dbReference>
<proteinExistence type="inferred from homology"/>
<evidence type="ECO:0000256" key="5">
    <source>
        <dbReference type="SAM" id="SignalP"/>
    </source>
</evidence>
<comment type="pathway">
    <text evidence="1 2">Protein modification; protein ubiquitination.</text>
</comment>
<feature type="region of interest" description="Disordered" evidence="4">
    <location>
        <begin position="121"/>
        <end position="144"/>
    </location>
</feature>
<sequence>MIVPPMLFLSLVIEFLKKHALFTAAKDEYTKLTQLENKEEDAENAKKTRAREEEKKKLDLLENDVKSVYKDLKGGPLIEVILAANYLNIPALMDVTCQQMADLVKCKTCEEVRETFHIENDFTPEEEEENRKKDPWAYEEIDKV</sequence>
<accession>A0A2U1NJ82</accession>
<dbReference type="GO" id="GO:0016301">
    <property type="term" value="F:kinase activity"/>
    <property type="evidence" value="ECO:0007669"/>
    <property type="project" value="UniProtKB-KW"/>
</dbReference>
<comment type="similarity">
    <text evidence="2">Belongs to the SKP1 family.</text>
</comment>
<evidence type="ECO:0000259" key="6">
    <source>
        <dbReference type="Pfam" id="PF01466"/>
    </source>
</evidence>
<evidence type="ECO:0000256" key="3">
    <source>
        <dbReference type="SAM" id="Coils"/>
    </source>
</evidence>
<name>A0A2U1NJ82_ARTAN</name>
<dbReference type="Gene3D" id="3.30.710.10">
    <property type="entry name" value="Potassium Channel Kv1.1, Chain A"/>
    <property type="match status" value="1"/>
</dbReference>
<feature type="chain" id="PRO_5015594795" description="SKP1-like protein" evidence="5">
    <location>
        <begin position="21"/>
        <end position="144"/>
    </location>
</feature>
<dbReference type="EMBL" id="PKPP01002722">
    <property type="protein sequence ID" value="PWA73567.1"/>
    <property type="molecule type" value="Genomic_DNA"/>
</dbReference>
<dbReference type="AlphaFoldDB" id="A0A2U1NJ82"/>
<reference evidence="7 8" key="1">
    <citation type="journal article" date="2018" name="Mol. Plant">
        <title>The genome of Artemisia annua provides insight into the evolution of Asteraceae family and artemisinin biosynthesis.</title>
        <authorList>
            <person name="Shen Q."/>
            <person name="Zhang L."/>
            <person name="Liao Z."/>
            <person name="Wang S."/>
            <person name="Yan T."/>
            <person name="Shi P."/>
            <person name="Liu M."/>
            <person name="Fu X."/>
            <person name="Pan Q."/>
            <person name="Wang Y."/>
            <person name="Lv Z."/>
            <person name="Lu X."/>
            <person name="Zhang F."/>
            <person name="Jiang W."/>
            <person name="Ma Y."/>
            <person name="Chen M."/>
            <person name="Hao X."/>
            <person name="Li L."/>
            <person name="Tang Y."/>
            <person name="Lv G."/>
            <person name="Zhou Y."/>
            <person name="Sun X."/>
            <person name="Brodelius P.E."/>
            <person name="Rose J.K.C."/>
            <person name="Tang K."/>
        </authorList>
    </citation>
    <scope>NUCLEOTIDE SEQUENCE [LARGE SCALE GENOMIC DNA]</scope>
    <source>
        <strain evidence="8">cv. Huhao1</strain>
        <tissue evidence="7">Leaf</tissue>
    </source>
</reference>
<dbReference type="PANTHER" id="PTHR11165">
    <property type="entry name" value="SKP1"/>
    <property type="match status" value="1"/>
</dbReference>
<feature type="domain" description="SKP1 component dimerisation" evidence="6">
    <location>
        <begin position="92"/>
        <end position="137"/>
    </location>
</feature>
<comment type="caution">
    <text evidence="7">The sequence shown here is derived from an EMBL/GenBank/DDBJ whole genome shotgun (WGS) entry which is preliminary data.</text>
</comment>
<dbReference type="GO" id="GO:0006511">
    <property type="term" value="P:ubiquitin-dependent protein catabolic process"/>
    <property type="evidence" value="ECO:0007669"/>
    <property type="project" value="InterPro"/>
</dbReference>
<evidence type="ECO:0000313" key="7">
    <source>
        <dbReference type="EMBL" id="PWA73567.1"/>
    </source>
</evidence>
<organism evidence="7 8">
    <name type="scientific">Artemisia annua</name>
    <name type="common">Sweet wormwood</name>
    <dbReference type="NCBI Taxonomy" id="35608"/>
    <lineage>
        <taxon>Eukaryota</taxon>
        <taxon>Viridiplantae</taxon>
        <taxon>Streptophyta</taxon>
        <taxon>Embryophyta</taxon>
        <taxon>Tracheophyta</taxon>
        <taxon>Spermatophyta</taxon>
        <taxon>Magnoliopsida</taxon>
        <taxon>eudicotyledons</taxon>
        <taxon>Gunneridae</taxon>
        <taxon>Pentapetalae</taxon>
        <taxon>asterids</taxon>
        <taxon>campanulids</taxon>
        <taxon>Asterales</taxon>
        <taxon>Asteraceae</taxon>
        <taxon>Asteroideae</taxon>
        <taxon>Anthemideae</taxon>
        <taxon>Artemisiinae</taxon>
        <taxon>Artemisia</taxon>
    </lineage>
</organism>
<keyword evidence="8" id="KW-1185">Reference proteome</keyword>
<dbReference type="InterPro" id="IPR011333">
    <property type="entry name" value="SKP1/BTB/POZ_sf"/>
</dbReference>
<evidence type="ECO:0000256" key="4">
    <source>
        <dbReference type="SAM" id="MobiDB-lite"/>
    </source>
</evidence>
<dbReference type="Proteomes" id="UP000245207">
    <property type="component" value="Unassembled WGS sequence"/>
</dbReference>
<dbReference type="SUPFAM" id="SSF81382">
    <property type="entry name" value="Skp1 dimerisation domain-like"/>
    <property type="match status" value="1"/>
</dbReference>
<evidence type="ECO:0000256" key="2">
    <source>
        <dbReference type="PIRNR" id="PIRNR028729"/>
    </source>
</evidence>
<keyword evidence="7" id="KW-0808">Transferase</keyword>
<comment type="subunit">
    <text evidence="2">Part of a SCF (SKP1-cullin-F-box) protein ligase complex.</text>
</comment>
<keyword evidence="3" id="KW-0175">Coiled coil</keyword>
<dbReference type="InterPro" id="IPR036296">
    <property type="entry name" value="SKP1-like_dim_sf"/>
</dbReference>
<evidence type="ECO:0000256" key="1">
    <source>
        <dbReference type="ARBA" id="ARBA00004906"/>
    </source>
</evidence>
<dbReference type="Pfam" id="PF01466">
    <property type="entry name" value="Skp1"/>
    <property type="match status" value="1"/>
</dbReference>
<dbReference type="PIRSF" id="PIRSF028729">
    <property type="entry name" value="E3_ubiquit_lig_SCF_Skp"/>
    <property type="match status" value="1"/>
</dbReference>
<dbReference type="OrthoDB" id="7827685at2759"/>